<accession>A0A1W1B931</accession>
<feature type="coiled-coil region" evidence="7">
    <location>
        <begin position="367"/>
        <end position="431"/>
    </location>
</feature>
<proteinExistence type="predicted"/>
<keyword evidence="4" id="KW-0812">Transmembrane</keyword>
<name>A0A1W1B931_9ZZZZ</name>
<gene>
    <name evidence="8" type="ORF">MNB_SM-7-216</name>
</gene>
<dbReference type="GO" id="GO:0015562">
    <property type="term" value="F:efflux transmembrane transporter activity"/>
    <property type="evidence" value="ECO:0007669"/>
    <property type="project" value="InterPro"/>
</dbReference>
<dbReference type="SUPFAM" id="SSF56954">
    <property type="entry name" value="Outer membrane efflux proteins (OEP)"/>
    <property type="match status" value="1"/>
</dbReference>
<keyword evidence="3" id="KW-1134">Transmembrane beta strand</keyword>
<dbReference type="InterPro" id="IPR003423">
    <property type="entry name" value="OMP_efflux"/>
</dbReference>
<comment type="subcellular location">
    <subcellularLocation>
        <location evidence="1">Cell outer membrane</location>
    </subcellularLocation>
</comment>
<evidence type="ECO:0000256" key="3">
    <source>
        <dbReference type="ARBA" id="ARBA00022452"/>
    </source>
</evidence>
<keyword evidence="2" id="KW-0813">Transport</keyword>
<dbReference type="PANTHER" id="PTHR30026">
    <property type="entry name" value="OUTER MEMBRANE PROTEIN TOLC"/>
    <property type="match status" value="1"/>
</dbReference>
<dbReference type="EMBL" id="FPHB01000008">
    <property type="protein sequence ID" value="SFV49998.1"/>
    <property type="molecule type" value="Genomic_DNA"/>
</dbReference>
<evidence type="ECO:0000256" key="5">
    <source>
        <dbReference type="ARBA" id="ARBA00023136"/>
    </source>
</evidence>
<sequence>MKKRVLWLAVPLLLSALHATPDKESVLTLDEALKILKSKNLEIKVADLDMKATKKDVETVSGSNWGKLELQQDIARSNDAGNAFGFKLTSREATFRDFGFSDFLGGVGRVMQASGGDFGVFTNYMTNQQTQSQMLETEPHDLNYPGAQNFFQTKLKYEVPLFTGFQLSSYENIMKAMTKLKSLDKEKIAKEKAYQLKKSFYDMGLLEASIAHMKIILNNIERLEKTTQEMIKSGYAKKVDLLEVQAKKANVARVLSQMDANKKLLYHFISFLLNQKVDKIIPPTKPVPMPSYSDEYIISHNLDIQKAQTGLHITKEMISAKESSYYPMVGAFGEIATADDSFLGDANDHKAYTIGARLTWNIFNGGIDKAKIEKAKLQKLKTATQVELAKKGIALQVAKIRTQIESLDYEIASLQKEIELADAIYKNYEGRYKEQLASMNDVIIKQSQQIEKVLQLLQVQNKRTEKIIALEKLANGDE</sequence>
<dbReference type="InterPro" id="IPR051906">
    <property type="entry name" value="TolC-like"/>
</dbReference>
<protein>
    <submittedName>
        <fullName evidence="8">Type I secretion system, outer membrane component LapE</fullName>
    </submittedName>
</protein>
<evidence type="ECO:0000256" key="4">
    <source>
        <dbReference type="ARBA" id="ARBA00022692"/>
    </source>
</evidence>
<keyword evidence="7" id="KW-0175">Coiled coil</keyword>
<evidence type="ECO:0000256" key="6">
    <source>
        <dbReference type="ARBA" id="ARBA00023237"/>
    </source>
</evidence>
<keyword evidence="6" id="KW-0998">Cell outer membrane</keyword>
<keyword evidence="5" id="KW-0472">Membrane</keyword>
<dbReference type="Gene3D" id="1.20.1600.10">
    <property type="entry name" value="Outer membrane efflux proteins (OEP)"/>
    <property type="match status" value="1"/>
</dbReference>
<dbReference type="GO" id="GO:0015288">
    <property type="term" value="F:porin activity"/>
    <property type="evidence" value="ECO:0007669"/>
    <property type="project" value="TreeGrafter"/>
</dbReference>
<dbReference type="AlphaFoldDB" id="A0A1W1B931"/>
<dbReference type="PANTHER" id="PTHR30026:SF20">
    <property type="entry name" value="OUTER MEMBRANE PROTEIN TOLC"/>
    <property type="match status" value="1"/>
</dbReference>
<evidence type="ECO:0000256" key="1">
    <source>
        <dbReference type="ARBA" id="ARBA00004442"/>
    </source>
</evidence>
<evidence type="ECO:0000256" key="7">
    <source>
        <dbReference type="SAM" id="Coils"/>
    </source>
</evidence>
<evidence type="ECO:0000256" key="2">
    <source>
        <dbReference type="ARBA" id="ARBA00022448"/>
    </source>
</evidence>
<reference evidence="8" key="1">
    <citation type="submission" date="2016-10" db="EMBL/GenBank/DDBJ databases">
        <authorList>
            <person name="de Groot N.N."/>
        </authorList>
    </citation>
    <scope>NUCLEOTIDE SEQUENCE</scope>
</reference>
<organism evidence="8">
    <name type="scientific">hydrothermal vent metagenome</name>
    <dbReference type="NCBI Taxonomy" id="652676"/>
    <lineage>
        <taxon>unclassified sequences</taxon>
        <taxon>metagenomes</taxon>
        <taxon>ecological metagenomes</taxon>
    </lineage>
</organism>
<dbReference type="GO" id="GO:0009279">
    <property type="term" value="C:cell outer membrane"/>
    <property type="evidence" value="ECO:0007669"/>
    <property type="project" value="UniProtKB-SubCell"/>
</dbReference>
<evidence type="ECO:0000313" key="8">
    <source>
        <dbReference type="EMBL" id="SFV49998.1"/>
    </source>
</evidence>
<dbReference type="Pfam" id="PF02321">
    <property type="entry name" value="OEP"/>
    <property type="match status" value="1"/>
</dbReference>
<dbReference type="GO" id="GO:1990281">
    <property type="term" value="C:efflux pump complex"/>
    <property type="evidence" value="ECO:0007669"/>
    <property type="project" value="TreeGrafter"/>
</dbReference>